<comment type="caution">
    <text evidence="1">The sequence shown here is derived from an EMBL/GenBank/DDBJ whole genome shotgun (WGS) entry which is preliminary data.</text>
</comment>
<gene>
    <name evidence="1" type="ORF">BDR25DRAFT_311525</name>
</gene>
<organism evidence="1 2">
    <name type="scientific">Lindgomyces ingoldianus</name>
    <dbReference type="NCBI Taxonomy" id="673940"/>
    <lineage>
        <taxon>Eukaryota</taxon>
        <taxon>Fungi</taxon>
        <taxon>Dikarya</taxon>
        <taxon>Ascomycota</taxon>
        <taxon>Pezizomycotina</taxon>
        <taxon>Dothideomycetes</taxon>
        <taxon>Pleosporomycetidae</taxon>
        <taxon>Pleosporales</taxon>
        <taxon>Lindgomycetaceae</taxon>
        <taxon>Lindgomyces</taxon>
    </lineage>
</organism>
<reference evidence="1" key="1">
    <citation type="journal article" date="2020" name="Stud. Mycol.">
        <title>101 Dothideomycetes genomes: a test case for predicting lifestyles and emergence of pathogens.</title>
        <authorList>
            <person name="Haridas S."/>
            <person name="Albert R."/>
            <person name="Binder M."/>
            <person name="Bloem J."/>
            <person name="Labutti K."/>
            <person name="Salamov A."/>
            <person name="Andreopoulos B."/>
            <person name="Baker S."/>
            <person name="Barry K."/>
            <person name="Bills G."/>
            <person name="Bluhm B."/>
            <person name="Cannon C."/>
            <person name="Castanera R."/>
            <person name="Culley D."/>
            <person name="Daum C."/>
            <person name="Ezra D."/>
            <person name="Gonzalez J."/>
            <person name="Henrissat B."/>
            <person name="Kuo A."/>
            <person name="Liang C."/>
            <person name="Lipzen A."/>
            <person name="Lutzoni F."/>
            <person name="Magnuson J."/>
            <person name="Mondo S."/>
            <person name="Nolan M."/>
            <person name="Ohm R."/>
            <person name="Pangilinan J."/>
            <person name="Park H.-J."/>
            <person name="Ramirez L."/>
            <person name="Alfaro M."/>
            <person name="Sun H."/>
            <person name="Tritt A."/>
            <person name="Yoshinaga Y."/>
            <person name="Zwiers L.-H."/>
            <person name="Turgeon B."/>
            <person name="Goodwin S."/>
            <person name="Spatafora J."/>
            <person name="Crous P."/>
            <person name="Grigoriev I."/>
        </authorList>
    </citation>
    <scope>NUCLEOTIDE SEQUENCE</scope>
    <source>
        <strain evidence="1">ATCC 200398</strain>
    </source>
</reference>
<accession>A0ACB6R4Y2</accession>
<name>A0ACB6R4Y2_9PLEO</name>
<sequence length="174" mass="18424">MLGWVDSTKVEAKVLGSKCSRRSTTTLWYDGTKAATKVVPKNSVPQGDPFTLEPPKIALQGNPLAGRGHLDFAVPQQPNPNPAHAPTGVASTYNPAFTASSFSASGKEELSFQDNSPKNVGLKSVGSRLPMEAQCWKTTRVAGISSSSPFVKSSRLDCEKAAIAGCCQELLSDQ</sequence>
<protein>
    <submittedName>
        <fullName evidence="1">Uncharacterized protein</fullName>
    </submittedName>
</protein>
<dbReference type="EMBL" id="MU003498">
    <property type="protein sequence ID" value="KAF2474135.1"/>
    <property type="molecule type" value="Genomic_DNA"/>
</dbReference>
<dbReference type="Proteomes" id="UP000799755">
    <property type="component" value="Unassembled WGS sequence"/>
</dbReference>
<proteinExistence type="predicted"/>
<evidence type="ECO:0000313" key="1">
    <source>
        <dbReference type="EMBL" id="KAF2474135.1"/>
    </source>
</evidence>
<keyword evidence="2" id="KW-1185">Reference proteome</keyword>
<evidence type="ECO:0000313" key="2">
    <source>
        <dbReference type="Proteomes" id="UP000799755"/>
    </source>
</evidence>